<keyword evidence="3" id="KW-1185">Reference proteome</keyword>
<evidence type="ECO:0000313" key="2">
    <source>
        <dbReference type="EMBL" id="NHO32778.1"/>
    </source>
</evidence>
<dbReference type="Proteomes" id="UP000615326">
    <property type="component" value="Unassembled WGS sequence"/>
</dbReference>
<proteinExistence type="predicted"/>
<gene>
    <name evidence="2" type="ORF">GOB84_09445</name>
</gene>
<accession>A0ABX0KC87</accession>
<dbReference type="PANTHER" id="PTHR22916">
    <property type="entry name" value="GLYCOSYLTRANSFERASE"/>
    <property type="match status" value="1"/>
</dbReference>
<dbReference type="Gene3D" id="3.90.550.10">
    <property type="entry name" value="Spore Coat Polysaccharide Biosynthesis Protein SpsA, Chain A"/>
    <property type="match status" value="1"/>
</dbReference>
<evidence type="ECO:0000313" key="3">
    <source>
        <dbReference type="Proteomes" id="UP000615326"/>
    </source>
</evidence>
<reference evidence="2 3" key="1">
    <citation type="journal article" date="2020" name="Int. J. Syst. Evol. Microbiol.">
        <title>Novel acetic acid bacteria from cider fermentations: Acetobacter conturbans sp. nov. and Acetobacter fallax sp. nov.</title>
        <authorList>
            <person name="Sombolestani A.S."/>
            <person name="Cleenwerck I."/>
            <person name="Cnockaert M."/>
            <person name="Borremans W."/>
            <person name="Wieme A.D."/>
            <person name="De Vuyst L."/>
            <person name="Vandamme P."/>
        </authorList>
    </citation>
    <scope>NUCLEOTIDE SEQUENCE [LARGE SCALE GENOMIC DNA]</scope>
    <source>
        <strain evidence="2 3">LMG 1637</strain>
    </source>
</reference>
<sequence>MKAVSIAMATFNGTRYIGEQLESLRQQTFLPAELVVCDDRSSDDTIAKIEVFAKTAPFPVRIYVNEVRLGFRGNFMKAAHLCCSDLIAFCDQDDHWYPEKLSRCVEVFQDESILLVHHEARIVQAGKILSDRLDLLLDKNPVVEQLRSRPWLNPCGFTMVFQASLKKYESFWQSSIDLYHLNEKDTHDGWYFFLATSLGRTAFIEQSLADYRQHGSNAYGWNNRRARTMSERLTCLISNRSERLRAPAITARCRRDIFRRALSEPGQSGPDTIALQRAERCWSQLEKFCSLRLRVYENQTILLRLEACLKLLRLGAYSATASWDYGKKAGLRDLALGVVLSSFTRRYGTRLSGVDQEGNSGTGAIPA</sequence>
<dbReference type="PANTHER" id="PTHR22916:SF3">
    <property type="entry name" value="UDP-GLCNAC:BETAGAL BETA-1,3-N-ACETYLGLUCOSAMINYLTRANSFERASE-LIKE PROTEIN 1"/>
    <property type="match status" value="1"/>
</dbReference>
<dbReference type="RefSeq" id="WP_173577302.1">
    <property type="nucleotide sequence ID" value="NZ_WOSW01000015.1"/>
</dbReference>
<name>A0ABX0KC87_9PROT</name>
<evidence type="ECO:0000259" key="1">
    <source>
        <dbReference type="Pfam" id="PF00535"/>
    </source>
</evidence>
<protein>
    <submittedName>
        <fullName evidence="2">Glycosyltransferase</fullName>
    </submittedName>
</protein>
<feature type="domain" description="Glycosyltransferase 2-like" evidence="1">
    <location>
        <begin position="5"/>
        <end position="112"/>
    </location>
</feature>
<dbReference type="InterPro" id="IPR029044">
    <property type="entry name" value="Nucleotide-diphossugar_trans"/>
</dbReference>
<dbReference type="InterPro" id="IPR001173">
    <property type="entry name" value="Glyco_trans_2-like"/>
</dbReference>
<dbReference type="SUPFAM" id="SSF53448">
    <property type="entry name" value="Nucleotide-diphospho-sugar transferases"/>
    <property type="match status" value="1"/>
</dbReference>
<dbReference type="EMBL" id="WOSW01000015">
    <property type="protein sequence ID" value="NHO32778.1"/>
    <property type="molecule type" value="Genomic_DNA"/>
</dbReference>
<comment type="caution">
    <text evidence="2">The sequence shown here is derived from an EMBL/GenBank/DDBJ whole genome shotgun (WGS) entry which is preliminary data.</text>
</comment>
<dbReference type="Pfam" id="PF00535">
    <property type="entry name" value="Glycos_transf_2"/>
    <property type="match status" value="1"/>
</dbReference>
<organism evidence="2 3">
    <name type="scientific">Acetobacter fallax</name>
    <dbReference type="NCBI Taxonomy" id="1737473"/>
    <lineage>
        <taxon>Bacteria</taxon>
        <taxon>Pseudomonadati</taxon>
        <taxon>Pseudomonadota</taxon>
        <taxon>Alphaproteobacteria</taxon>
        <taxon>Acetobacterales</taxon>
        <taxon>Acetobacteraceae</taxon>
        <taxon>Acetobacter</taxon>
    </lineage>
</organism>